<evidence type="ECO:0000259" key="1">
    <source>
        <dbReference type="Pfam" id="PF00144"/>
    </source>
</evidence>
<gene>
    <name evidence="2" type="ORF">J7T18_13855</name>
</gene>
<dbReference type="AlphaFoldDB" id="A0A8I2DB41"/>
<sequence>MTSSIQQLENLTCGVVLYYHNQSQNSVGTFCARGADLEGMPLSVDTPLRIASNTKTFTAATILRLAEMGKLSIYDAISEYIDPQYNALLSTQYNTHTITIRHLLEHSSGLLDHADGDYLKAVLKQPNYVWSRTEQVEMYMRKQFPTFSPSKSFIYSDTGYILLGNIIERITGQSLGLAVRELLHFDSIGLESAYWESLEQLPEIATPRARQYLGKWDGTHIHASMDAYGGGGLVMSSKQMAIFLEALFEGNIFSSPNTLETMLSMGSHDGAENYRLGIMVSVVNGITLYSHLGFWGSVAYYAPKAKISAAGFVDDRESRETLIHVIESLLSQQHEMKR</sequence>
<dbReference type="PANTHER" id="PTHR46825:SF7">
    <property type="entry name" value="D-ALANYL-D-ALANINE CARBOXYPEPTIDASE"/>
    <property type="match status" value="1"/>
</dbReference>
<protein>
    <submittedName>
        <fullName evidence="2">Beta-lactamase family protein</fullName>
    </submittedName>
</protein>
<reference evidence="2" key="1">
    <citation type="submission" date="2021-03" db="EMBL/GenBank/DDBJ databases">
        <authorList>
            <person name="Stanton E."/>
        </authorList>
    </citation>
    <scope>NUCLEOTIDE SEQUENCE</scope>
    <source>
        <strain evidence="2">2020EL-00113</strain>
    </source>
</reference>
<dbReference type="PANTHER" id="PTHR46825">
    <property type="entry name" value="D-ALANYL-D-ALANINE-CARBOXYPEPTIDASE/ENDOPEPTIDASE AMPH"/>
    <property type="match status" value="1"/>
</dbReference>
<name>A0A8I2DB41_9GAMM</name>
<accession>A0A8I2DB41</accession>
<dbReference type="Pfam" id="PF00144">
    <property type="entry name" value="Beta-lactamase"/>
    <property type="match status" value="1"/>
</dbReference>
<dbReference type="Gene3D" id="3.40.710.10">
    <property type="entry name" value="DD-peptidase/beta-lactamase superfamily"/>
    <property type="match status" value="1"/>
</dbReference>
<feature type="domain" description="Beta-lactamase-related" evidence="1">
    <location>
        <begin position="35"/>
        <end position="316"/>
    </location>
</feature>
<dbReference type="InterPro" id="IPR012338">
    <property type="entry name" value="Beta-lactam/transpept-like"/>
</dbReference>
<dbReference type="SUPFAM" id="SSF56601">
    <property type="entry name" value="beta-lactamase/transpeptidase-like"/>
    <property type="match status" value="1"/>
</dbReference>
<dbReference type="EMBL" id="JAGKLY010000005">
    <property type="protein sequence ID" value="MBQ0269384.1"/>
    <property type="molecule type" value="Genomic_DNA"/>
</dbReference>
<dbReference type="Proteomes" id="UP000674270">
    <property type="component" value="Unassembled WGS sequence"/>
</dbReference>
<evidence type="ECO:0000313" key="2">
    <source>
        <dbReference type="EMBL" id="MBQ0269384.1"/>
    </source>
</evidence>
<evidence type="ECO:0000313" key="3">
    <source>
        <dbReference type="Proteomes" id="UP000674270"/>
    </source>
</evidence>
<comment type="caution">
    <text evidence="2">The sequence shown here is derived from an EMBL/GenBank/DDBJ whole genome shotgun (WGS) entry which is preliminary data.</text>
</comment>
<dbReference type="InterPro" id="IPR050491">
    <property type="entry name" value="AmpC-like"/>
</dbReference>
<dbReference type="InterPro" id="IPR001466">
    <property type="entry name" value="Beta-lactam-related"/>
</dbReference>
<dbReference type="RefSeq" id="WP_210848644.1">
    <property type="nucleotide sequence ID" value="NZ_JAGKLY010000005.1"/>
</dbReference>
<organism evidence="2 3">
    <name type="scientific">Providencia huaxiensis</name>
    <dbReference type="NCBI Taxonomy" id="2027290"/>
    <lineage>
        <taxon>Bacteria</taxon>
        <taxon>Pseudomonadati</taxon>
        <taxon>Pseudomonadota</taxon>
        <taxon>Gammaproteobacteria</taxon>
        <taxon>Enterobacterales</taxon>
        <taxon>Morganellaceae</taxon>
        <taxon>Providencia</taxon>
    </lineage>
</organism>
<proteinExistence type="predicted"/>